<feature type="domain" description="UvrD-like helicase C-terminal" evidence="10">
    <location>
        <begin position="421"/>
        <end position="477"/>
    </location>
</feature>
<dbReference type="EMBL" id="RDPI01000019">
    <property type="protein sequence ID" value="MBF4374472.1"/>
    <property type="molecule type" value="Genomic_DNA"/>
</dbReference>
<keyword evidence="14" id="KW-1185">Reference proteome</keyword>
<comment type="catalytic activity">
    <reaction evidence="8">
        <text>ATP + H2O = ADP + phosphate + H(+)</text>
        <dbReference type="Rhea" id="RHEA:13065"/>
        <dbReference type="ChEBI" id="CHEBI:15377"/>
        <dbReference type="ChEBI" id="CHEBI:15378"/>
        <dbReference type="ChEBI" id="CHEBI:30616"/>
        <dbReference type="ChEBI" id="CHEBI:43474"/>
        <dbReference type="ChEBI" id="CHEBI:456216"/>
        <dbReference type="EC" id="5.6.2.4"/>
    </reaction>
</comment>
<feature type="domain" description="UvrD-like helicase ATP-binding" evidence="9">
    <location>
        <begin position="206"/>
        <end position="259"/>
    </location>
</feature>
<dbReference type="GO" id="GO:0043138">
    <property type="term" value="F:3'-5' DNA helicase activity"/>
    <property type="evidence" value="ECO:0007669"/>
    <property type="project" value="UniProtKB-EC"/>
</dbReference>
<evidence type="ECO:0000259" key="10">
    <source>
        <dbReference type="Pfam" id="PF13361"/>
    </source>
</evidence>
<gene>
    <name evidence="11" type="ORF">DYL72_15575</name>
    <name evidence="12" type="ORF">EAY46_15490</name>
</gene>
<evidence type="ECO:0000313" key="11">
    <source>
        <dbReference type="EMBL" id="AZS26326.1"/>
    </source>
</evidence>
<comment type="catalytic activity">
    <reaction evidence="6">
        <text>Couples ATP hydrolysis with the unwinding of duplex DNA by translocating in the 3'-5' direction.</text>
        <dbReference type="EC" id="5.6.2.4"/>
    </reaction>
</comment>
<dbReference type="EMBL" id="CP034672">
    <property type="protein sequence ID" value="AZS26326.1"/>
    <property type="molecule type" value="Genomic_DNA"/>
</dbReference>
<organism evidence="11 13">
    <name type="scientific">Vibrio anguillarum</name>
    <name type="common">Listonella anguillarum</name>
    <dbReference type="NCBI Taxonomy" id="55601"/>
    <lineage>
        <taxon>Bacteria</taxon>
        <taxon>Pseudomonadati</taxon>
        <taxon>Pseudomonadota</taxon>
        <taxon>Gammaproteobacteria</taxon>
        <taxon>Vibrionales</taxon>
        <taxon>Vibrionaceae</taxon>
        <taxon>Vibrio</taxon>
    </lineage>
</organism>
<evidence type="ECO:0000256" key="7">
    <source>
        <dbReference type="ARBA" id="ARBA00034808"/>
    </source>
</evidence>
<dbReference type="GO" id="GO:0003677">
    <property type="term" value="F:DNA binding"/>
    <property type="evidence" value="ECO:0007669"/>
    <property type="project" value="InterPro"/>
</dbReference>
<dbReference type="GO" id="GO:0000724">
    <property type="term" value="P:double-strand break repair via homologous recombination"/>
    <property type="evidence" value="ECO:0007669"/>
    <property type="project" value="TreeGrafter"/>
</dbReference>
<evidence type="ECO:0000256" key="2">
    <source>
        <dbReference type="ARBA" id="ARBA00022801"/>
    </source>
</evidence>
<dbReference type="AlphaFoldDB" id="A0A7U6FS55"/>
<accession>A0A7U6FS55</accession>
<dbReference type="Pfam" id="PF00580">
    <property type="entry name" value="UvrD-helicase"/>
    <property type="match status" value="1"/>
</dbReference>
<dbReference type="EC" id="5.6.2.4" evidence="7"/>
<evidence type="ECO:0000256" key="6">
    <source>
        <dbReference type="ARBA" id="ARBA00034617"/>
    </source>
</evidence>
<dbReference type="InterPro" id="IPR027417">
    <property type="entry name" value="P-loop_NTPase"/>
</dbReference>
<dbReference type="GO" id="GO:0005524">
    <property type="term" value="F:ATP binding"/>
    <property type="evidence" value="ECO:0007669"/>
    <property type="project" value="UniProtKB-KW"/>
</dbReference>
<dbReference type="Proteomes" id="UP000726136">
    <property type="component" value="Unassembled WGS sequence"/>
</dbReference>
<keyword evidence="5" id="KW-0413">Isomerase</keyword>
<keyword evidence="3 11" id="KW-0347">Helicase</keyword>
<keyword evidence="1" id="KW-0547">Nucleotide-binding</keyword>
<reference evidence="12 14" key="2">
    <citation type="journal article" date="2021" name="PeerJ">
        <title>Analysis of 44 Vibrio anguillarum genomes reveals high genetic diversity.</title>
        <authorList>
            <person name="Hansen M.J."/>
            <person name="Dalsgaard I."/>
        </authorList>
    </citation>
    <scope>NUCLEOTIDE SEQUENCE [LARGE SCALE GENOMIC DNA]</scope>
    <source>
        <strain evidence="12 14">040915-1/1B</strain>
    </source>
</reference>
<dbReference type="Proteomes" id="UP000256923">
    <property type="component" value="Chromosome 1"/>
</dbReference>
<dbReference type="GO" id="GO:0016787">
    <property type="term" value="F:hydrolase activity"/>
    <property type="evidence" value="ECO:0007669"/>
    <property type="project" value="UniProtKB-KW"/>
</dbReference>
<dbReference type="GO" id="GO:0031297">
    <property type="term" value="P:replication fork processing"/>
    <property type="evidence" value="ECO:0007669"/>
    <property type="project" value="TreeGrafter"/>
</dbReference>
<evidence type="ECO:0000313" key="12">
    <source>
        <dbReference type="EMBL" id="MBF4374472.1"/>
    </source>
</evidence>
<evidence type="ECO:0000256" key="4">
    <source>
        <dbReference type="ARBA" id="ARBA00022840"/>
    </source>
</evidence>
<dbReference type="InterPro" id="IPR014017">
    <property type="entry name" value="DNA_helicase_UvrD-like_C"/>
</dbReference>
<evidence type="ECO:0000256" key="3">
    <source>
        <dbReference type="ARBA" id="ARBA00022806"/>
    </source>
</evidence>
<evidence type="ECO:0000313" key="14">
    <source>
        <dbReference type="Proteomes" id="UP000726136"/>
    </source>
</evidence>
<reference evidence="11 13" key="1">
    <citation type="submission" date="2018-12" db="EMBL/GenBank/DDBJ databases">
        <title>Characterization and Draft Genome of Vibrio anguillarum J360 Marine Pathogen Isolated from an Outbreak in Lumpfish (Cyclopterus lumpus).</title>
        <authorList>
            <person name="Vasquez J.I."/>
            <person name="Cao T."/>
            <person name="Chakraborty S."/>
            <person name="Gnanagobal H."/>
            <person name="Wescot J."/>
            <person name="Boyce D."/>
            <person name="Santander J."/>
        </authorList>
    </citation>
    <scope>NUCLEOTIDE SEQUENCE [LARGE SCALE GENOMIC DNA]</scope>
    <source>
        <strain evidence="11 13">J360</strain>
    </source>
</reference>
<dbReference type="Gene3D" id="3.40.50.300">
    <property type="entry name" value="P-loop containing nucleotide triphosphate hydrolases"/>
    <property type="match status" value="2"/>
</dbReference>
<evidence type="ECO:0000313" key="13">
    <source>
        <dbReference type="Proteomes" id="UP000256923"/>
    </source>
</evidence>
<evidence type="ECO:0000259" key="9">
    <source>
        <dbReference type="Pfam" id="PF00580"/>
    </source>
</evidence>
<sequence length="508" mass="57172">MAVVIFDGLVLSEEQRECIEKAKALPIGGELLIEAGAGASKTFTLKALAKLVMVNRRGMYLAYNNEIVKEVKSMFPTSTDVLTTHGLAHRYVGRYFALRLKANMTLRMFVNIFNVHAIGHYGVNKIAKLAMQSVCKFCISDDDTLGVKHVKTVCASAPQLVDVVLFYAKRYWIELNNYQSSMPVFHDAYLKIFALKLKCKELIISLDYLMMDECQDTAPVVKQIYDLIVSPIKIAVGDRFQAIYLWRGAIDSMNQFSQEHVASLTTCYRFGDEIASLANKTILATHDERPCFKGNPDKHSVIHLTPFDVDIDSQFIISRTNADLYQSMMTSFELGRKPKPLKSADVSINLLNDIKGLKTKGKAVSFELAAFESYSELKEQVNNGLNSDMKSLIAAVEQYGVDDLLTRFNEMTETRYQANDILTTAHSSKGMEANNVVLSQDFDYCINPNTSNLKEEGSLLYVALTRVKSNLDVSRCSTIKKILSDTFNQKMERKSSVKRDRFLQLFGN</sequence>
<proteinExistence type="predicted"/>
<dbReference type="InterPro" id="IPR014016">
    <property type="entry name" value="UvrD-like_ATP-bd"/>
</dbReference>
<keyword evidence="4" id="KW-0067">ATP-binding</keyword>
<keyword evidence="2" id="KW-0378">Hydrolase</keyword>
<dbReference type="SUPFAM" id="SSF52540">
    <property type="entry name" value="P-loop containing nucleoside triphosphate hydrolases"/>
    <property type="match status" value="1"/>
</dbReference>
<protein>
    <recommendedName>
        <fullName evidence="7">DNA 3'-5' helicase</fullName>
        <ecNumber evidence="7">5.6.2.4</ecNumber>
    </recommendedName>
</protein>
<dbReference type="PANTHER" id="PTHR11070:SF30">
    <property type="entry name" value="F-BOX DNA HELICASE 1"/>
    <property type="match status" value="1"/>
</dbReference>
<dbReference type="PANTHER" id="PTHR11070">
    <property type="entry name" value="UVRD / RECB / PCRA DNA HELICASE FAMILY MEMBER"/>
    <property type="match status" value="1"/>
</dbReference>
<evidence type="ECO:0000256" key="1">
    <source>
        <dbReference type="ARBA" id="ARBA00022741"/>
    </source>
</evidence>
<dbReference type="InterPro" id="IPR000212">
    <property type="entry name" value="DNA_helicase_UvrD/REP"/>
</dbReference>
<evidence type="ECO:0000256" key="5">
    <source>
        <dbReference type="ARBA" id="ARBA00023235"/>
    </source>
</evidence>
<name>A0A7U6FS55_VIBAN</name>
<evidence type="ECO:0000256" key="8">
    <source>
        <dbReference type="ARBA" id="ARBA00048988"/>
    </source>
</evidence>
<dbReference type="Pfam" id="PF13361">
    <property type="entry name" value="UvrD_C"/>
    <property type="match status" value="1"/>
</dbReference>